<name>A0ABD5CMU3_9BURK</name>
<sequence>MSDGALSGIAPRAARGVLYRVAKALPPVTQRRYTE</sequence>
<proteinExistence type="predicted"/>
<protein>
    <submittedName>
        <fullName evidence="1">Uncharacterized protein</fullName>
    </submittedName>
</protein>
<reference evidence="1 2" key="1">
    <citation type="submission" date="2023-08" db="EMBL/GenBank/DDBJ databases">
        <title>Genome sequencing of plant associated microbes to promote plant fitness in Sorghum bicolor and Oryza sativa.</title>
        <authorList>
            <person name="Coleman-Derr D."/>
        </authorList>
    </citation>
    <scope>NUCLEOTIDE SEQUENCE [LARGE SCALE GENOMIC DNA]</scope>
    <source>
        <strain evidence="1 2">SLBN-33</strain>
    </source>
</reference>
<evidence type="ECO:0000313" key="1">
    <source>
        <dbReference type="EMBL" id="MDR6206648.1"/>
    </source>
</evidence>
<dbReference type="EMBL" id="JAVIZN010000002">
    <property type="protein sequence ID" value="MDR6206648.1"/>
    <property type="molecule type" value="Genomic_DNA"/>
</dbReference>
<dbReference type="AlphaFoldDB" id="A0ABD5CMU3"/>
<evidence type="ECO:0000313" key="2">
    <source>
        <dbReference type="Proteomes" id="UP001245184"/>
    </source>
</evidence>
<gene>
    <name evidence="1" type="ORF">QF025_005368</name>
</gene>
<accession>A0ABD5CMU3</accession>
<comment type="caution">
    <text evidence="1">The sequence shown here is derived from an EMBL/GenBank/DDBJ whole genome shotgun (WGS) entry which is preliminary data.</text>
</comment>
<dbReference type="Proteomes" id="UP001245184">
    <property type="component" value="Unassembled WGS sequence"/>
</dbReference>
<organism evidence="1 2">
    <name type="scientific">Paraburkholderia graminis</name>
    <dbReference type="NCBI Taxonomy" id="60548"/>
    <lineage>
        <taxon>Bacteria</taxon>
        <taxon>Pseudomonadati</taxon>
        <taxon>Pseudomonadota</taxon>
        <taxon>Betaproteobacteria</taxon>
        <taxon>Burkholderiales</taxon>
        <taxon>Burkholderiaceae</taxon>
        <taxon>Paraburkholderia</taxon>
    </lineage>
</organism>